<name>A0A1B6D897_9HEMI</name>
<sequence length="259" mass="30394">MNSIEYDCFCSFNYKYQLGHTVICPYRKEKCNIVGCDWAGTPSLLLKHIYDNHSSFIINDNVHMNLDLSKLIKNTTVLIIMKYGRAFWITCDFNESYFTIAFNNTPTDVIPDFTTENKFHYTIQLLKPKSIIELTTRLQNSRFKLESYLFTKYINDENLTSLRIQILSRGDFELLNPLCYACNNKFTSSHDLIEHVKKNHSYETKMSGSVSGQQKDLNKCKPIILDDVIIWHFLPRESYGTTCTYFLYFPLKPQFNKKL</sequence>
<proteinExistence type="predicted"/>
<keyword evidence="1" id="KW-0479">Metal-binding</keyword>
<dbReference type="EMBL" id="GEDC01015406">
    <property type="protein sequence ID" value="JAS21892.1"/>
    <property type="molecule type" value="Transcribed_RNA"/>
</dbReference>
<gene>
    <name evidence="3" type="ORF">g.38160</name>
</gene>
<keyword evidence="1" id="KW-0863">Zinc-finger</keyword>
<feature type="non-terminal residue" evidence="3">
    <location>
        <position position="259"/>
    </location>
</feature>
<dbReference type="AlphaFoldDB" id="A0A1B6D897"/>
<dbReference type="GO" id="GO:0008270">
    <property type="term" value="F:zinc ion binding"/>
    <property type="evidence" value="ECO:0007669"/>
    <property type="project" value="UniProtKB-KW"/>
</dbReference>
<organism evidence="3">
    <name type="scientific">Clastoptera arizonana</name>
    <name type="common">Arizona spittle bug</name>
    <dbReference type="NCBI Taxonomy" id="38151"/>
    <lineage>
        <taxon>Eukaryota</taxon>
        <taxon>Metazoa</taxon>
        <taxon>Ecdysozoa</taxon>
        <taxon>Arthropoda</taxon>
        <taxon>Hexapoda</taxon>
        <taxon>Insecta</taxon>
        <taxon>Pterygota</taxon>
        <taxon>Neoptera</taxon>
        <taxon>Paraneoptera</taxon>
        <taxon>Hemiptera</taxon>
        <taxon>Auchenorrhyncha</taxon>
        <taxon>Cercopoidea</taxon>
        <taxon>Clastopteridae</taxon>
        <taxon>Clastoptera</taxon>
    </lineage>
</organism>
<keyword evidence="1" id="KW-0862">Zinc</keyword>
<dbReference type="InterPro" id="IPR013087">
    <property type="entry name" value="Znf_C2H2_type"/>
</dbReference>
<dbReference type="InterPro" id="IPR013083">
    <property type="entry name" value="Znf_RING/FYVE/PHD"/>
</dbReference>
<dbReference type="PROSITE" id="PS00028">
    <property type="entry name" value="ZINC_FINGER_C2H2_1"/>
    <property type="match status" value="1"/>
</dbReference>
<accession>A0A1B6D897</accession>
<dbReference type="PROSITE" id="PS50157">
    <property type="entry name" value="ZINC_FINGER_C2H2_2"/>
    <property type="match status" value="1"/>
</dbReference>
<dbReference type="Gene3D" id="3.30.40.10">
    <property type="entry name" value="Zinc/RING finger domain, C3HC4 (zinc finger)"/>
    <property type="match status" value="1"/>
</dbReference>
<reference evidence="3" key="1">
    <citation type="submission" date="2015-12" db="EMBL/GenBank/DDBJ databases">
        <title>De novo transcriptome assembly of four potential Pierce s Disease insect vectors from Arizona vineyards.</title>
        <authorList>
            <person name="Tassone E.E."/>
        </authorList>
    </citation>
    <scope>NUCLEOTIDE SEQUENCE</scope>
</reference>
<evidence type="ECO:0000259" key="2">
    <source>
        <dbReference type="PROSITE" id="PS50157"/>
    </source>
</evidence>
<feature type="domain" description="C2H2-type" evidence="2">
    <location>
        <begin position="177"/>
        <end position="205"/>
    </location>
</feature>
<evidence type="ECO:0000313" key="3">
    <source>
        <dbReference type="EMBL" id="JAS21892.1"/>
    </source>
</evidence>
<protein>
    <recommendedName>
        <fullName evidence="2">C2H2-type domain-containing protein</fullName>
    </recommendedName>
</protein>
<dbReference type="SUPFAM" id="SSF49599">
    <property type="entry name" value="TRAF domain-like"/>
    <property type="match status" value="1"/>
</dbReference>
<evidence type="ECO:0000256" key="1">
    <source>
        <dbReference type="PROSITE-ProRule" id="PRU00042"/>
    </source>
</evidence>